<keyword evidence="3" id="KW-1185">Reference proteome</keyword>
<proteinExistence type="inferred from homology"/>
<sequence length="94" mass="10301">MFRSALRTLVPLRGFVSSRLCSGPGQISEGEKKIADLLRQRFPTASSIVVDDISGGCGSMYQVAVESEDFKEGDRRHARNRHHHEGAEEGLTSA</sequence>
<feature type="region of interest" description="Disordered" evidence="2">
    <location>
        <begin position="69"/>
        <end position="94"/>
    </location>
</feature>
<name>A0A1I7YII0_9BILA</name>
<comment type="similarity">
    <text evidence="1">Belongs to the BolA/IbaG family.</text>
</comment>
<dbReference type="Proteomes" id="UP000095287">
    <property type="component" value="Unplaced"/>
</dbReference>
<dbReference type="WBParaSite" id="L893_g1665.t1">
    <property type="protein sequence ID" value="L893_g1665.t1"/>
    <property type="gene ID" value="L893_g1665"/>
</dbReference>
<dbReference type="PANTHER" id="PTHR46188:SF1">
    <property type="entry name" value="BOLA-LIKE PROTEIN 3"/>
    <property type="match status" value="1"/>
</dbReference>
<dbReference type="GO" id="GO:0005759">
    <property type="term" value="C:mitochondrial matrix"/>
    <property type="evidence" value="ECO:0007669"/>
    <property type="project" value="TreeGrafter"/>
</dbReference>
<protein>
    <submittedName>
        <fullName evidence="4">BolA-like protein 3</fullName>
    </submittedName>
</protein>
<dbReference type="SUPFAM" id="SSF82657">
    <property type="entry name" value="BolA-like"/>
    <property type="match status" value="1"/>
</dbReference>
<dbReference type="InterPro" id="IPR052275">
    <property type="entry name" value="Mt_Fe-S_assembly_factor"/>
</dbReference>
<reference evidence="4" key="1">
    <citation type="submission" date="2016-11" db="UniProtKB">
        <authorList>
            <consortium name="WormBaseParasite"/>
        </authorList>
    </citation>
    <scope>IDENTIFICATION</scope>
</reference>
<dbReference type="AlphaFoldDB" id="A0A1I7YII0"/>
<dbReference type="InterPro" id="IPR036065">
    <property type="entry name" value="BolA-like_sf"/>
</dbReference>
<organism evidence="3 4">
    <name type="scientific">Steinernema glaseri</name>
    <dbReference type="NCBI Taxonomy" id="37863"/>
    <lineage>
        <taxon>Eukaryota</taxon>
        <taxon>Metazoa</taxon>
        <taxon>Ecdysozoa</taxon>
        <taxon>Nematoda</taxon>
        <taxon>Chromadorea</taxon>
        <taxon>Rhabditida</taxon>
        <taxon>Tylenchina</taxon>
        <taxon>Panagrolaimomorpha</taxon>
        <taxon>Strongyloidoidea</taxon>
        <taxon>Steinernematidae</taxon>
        <taxon>Steinernema</taxon>
    </lineage>
</organism>
<accession>A0A1I7YII0</accession>
<evidence type="ECO:0000313" key="4">
    <source>
        <dbReference type="WBParaSite" id="L893_g1665.t1"/>
    </source>
</evidence>
<evidence type="ECO:0000256" key="1">
    <source>
        <dbReference type="ARBA" id="ARBA00005578"/>
    </source>
</evidence>
<evidence type="ECO:0000256" key="2">
    <source>
        <dbReference type="SAM" id="MobiDB-lite"/>
    </source>
</evidence>
<dbReference type="Gene3D" id="3.30.300.90">
    <property type="entry name" value="BolA-like"/>
    <property type="match status" value="1"/>
</dbReference>
<dbReference type="PANTHER" id="PTHR46188">
    <property type="entry name" value="BOLA-LIKE PROTEIN 3"/>
    <property type="match status" value="1"/>
</dbReference>
<evidence type="ECO:0000313" key="3">
    <source>
        <dbReference type="Proteomes" id="UP000095287"/>
    </source>
</evidence>